<feature type="chain" id="PRO_5015529015" evidence="2">
    <location>
        <begin position="21"/>
        <end position="202"/>
    </location>
</feature>
<dbReference type="RefSeq" id="WP_106205758.1">
    <property type="nucleotide sequence ID" value="NZ_PVTD01000006.1"/>
</dbReference>
<sequence>MKSLLVFGVILAMSVSAAHAITVQNGSFELGNAGSGFTTRPAGSSALPGWTIGGSSIDHIGGYWQAADGGQSLDLSGSNAGSVSQTLTGFVVNRSYRLSFALAGNPDNGDRYKDIRATIGASSQEFTFDTETTSRSNMGWVYHDITFTAPTENLQLSFLSLDTNPWGPALDDVSVSAVPLPPGALLLLTGFGCAAALRRRKR</sequence>
<dbReference type="NCBIfam" id="TIGR04362">
    <property type="entry name" value="choice_anch_C"/>
    <property type="match status" value="1"/>
</dbReference>
<evidence type="ECO:0000313" key="4">
    <source>
        <dbReference type="EMBL" id="PRY22691.1"/>
    </source>
</evidence>
<evidence type="ECO:0000259" key="3">
    <source>
        <dbReference type="Pfam" id="PF04862"/>
    </source>
</evidence>
<dbReference type="InterPro" id="IPR006946">
    <property type="entry name" value="DGR2-like_dom"/>
</dbReference>
<dbReference type="OrthoDB" id="7874461at2"/>
<comment type="caution">
    <text evidence="4">The sequence shown here is derived from an EMBL/GenBank/DDBJ whole genome shotgun (WGS) entry which is preliminary data.</text>
</comment>
<reference evidence="4 5" key="1">
    <citation type="submission" date="2018-03" db="EMBL/GenBank/DDBJ databases">
        <title>Genomic Encyclopedia of Archaeal and Bacterial Type Strains, Phase II (KMG-II): from individual species to whole genera.</title>
        <authorList>
            <person name="Goeker M."/>
        </authorList>
    </citation>
    <scope>NUCLEOTIDE SEQUENCE [LARGE SCALE GENOMIC DNA]</scope>
    <source>
        <strain evidence="4 5">DSM 29328</strain>
    </source>
</reference>
<dbReference type="InterPro" id="IPR008979">
    <property type="entry name" value="Galactose-bd-like_sf"/>
</dbReference>
<keyword evidence="5" id="KW-1185">Reference proteome</keyword>
<feature type="signal peptide" evidence="2">
    <location>
        <begin position="1"/>
        <end position="20"/>
    </location>
</feature>
<dbReference type="NCBIfam" id="TIGR03370">
    <property type="entry name" value="VPLPA-CTERM"/>
    <property type="match status" value="1"/>
</dbReference>
<dbReference type="SUPFAM" id="SSF49785">
    <property type="entry name" value="Galactose-binding domain-like"/>
    <property type="match status" value="1"/>
</dbReference>
<gene>
    <name evidence="4" type="ORF">CLV78_106233</name>
</gene>
<keyword evidence="2" id="KW-0732">Signal</keyword>
<dbReference type="Pfam" id="PF04862">
    <property type="entry name" value="DUF642"/>
    <property type="match status" value="1"/>
</dbReference>
<evidence type="ECO:0000256" key="1">
    <source>
        <dbReference type="SAM" id="Phobius"/>
    </source>
</evidence>
<feature type="transmembrane region" description="Helical" evidence="1">
    <location>
        <begin position="180"/>
        <end position="197"/>
    </location>
</feature>
<accession>A0A2T0RNG9</accession>
<dbReference type="AlphaFoldDB" id="A0A2T0RNG9"/>
<evidence type="ECO:0000256" key="2">
    <source>
        <dbReference type="SAM" id="SignalP"/>
    </source>
</evidence>
<proteinExistence type="predicted"/>
<keyword evidence="1" id="KW-0472">Membrane</keyword>
<dbReference type="Gene3D" id="2.60.120.260">
    <property type="entry name" value="Galactose-binding domain-like"/>
    <property type="match status" value="1"/>
</dbReference>
<dbReference type="InterPro" id="IPR022472">
    <property type="entry name" value="VPLPA-CTERM"/>
</dbReference>
<dbReference type="InterPro" id="IPR027576">
    <property type="entry name" value="Choice_anch_C_dom"/>
</dbReference>
<keyword evidence="1" id="KW-0812">Transmembrane</keyword>
<name>A0A2T0RNG9_9RHOB</name>
<protein>
    <submittedName>
        <fullName evidence="4">Putative secreted protein/choice-of-anchor C domain-containing protein</fullName>
    </submittedName>
</protein>
<evidence type="ECO:0000313" key="5">
    <source>
        <dbReference type="Proteomes" id="UP000239480"/>
    </source>
</evidence>
<organism evidence="4 5">
    <name type="scientific">Aliiruegeria haliotis</name>
    <dbReference type="NCBI Taxonomy" id="1280846"/>
    <lineage>
        <taxon>Bacteria</taxon>
        <taxon>Pseudomonadati</taxon>
        <taxon>Pseudomonadota</taxon>
        <taxon>Alphaproteobacteria</taxon>
        <taxon>Rhodobacterales</taxon>
        <taxon>Roseobacteraceae</taxon>
        <taxon>Aliiruegeria</taxon>
    </lineage>
</organism>
<dbReference type="EMBL" id="PVTD01000006">
    <property type="protein sequence ID" value="PRY22691.1"/>
    <property type="molecule type" value="Genomic_DNA"/>
</dbReference>
<feature type="domain" description="DUF642" evidence="3">
    <location>
        <begin position="23"/>
        <end position="175"/>
    </location>
</feature>
<dbReference type="Proteomes" id="UP000239480">
    <property type="component" value="Unassembled WGS sequence"/>
</dbReference>
<keyword evidence="1" id="KW-1133">Transmembrane helix</keyword>